<evidence type="ECO:0000313" key="1">
    <source>
        <dbReference type="EMBL" id="MDJ1645769.1"/>
    </source>
</evidence>
<dbReference type="GO" id="GO:0043565">
    <property type="term" value="F:sequence-specific DNA binding"/>
    <property type="evidence" value="ECO:0007669"/>
    <property type="project" value="InterPro"/>
</dbReference>
<dbReference type="GO" id="GO:0006313">
    <property type="term" value="P:DNA transposition"/>
    <property type="evidence" value="ECO:0007669"/>
    <property type="project" value="InterPro"/>
</dbReference>
<evidence type="ECO:0000313" key="2">
    <source>
        <dbReference type="Proteomes" id="UP001224428"/>
    </source>
</evidence>
<dbReference type="GO" id="GO:0004803">
    <property type="term" value="F:transposase activity"/>
    <property type="evidence" value="ECO:0007669"/>
    <property type="project" value="InterPro"/>
</dbReference>
<dbReference type="Proteomes" id="UP001224428">
    <property type="component" value="Unassembled WGS sequence"/>
</dbReference>
<name>A0AAJ1PR23_9MOLU</name>
<dbReference type="SUPFAM" id="SSF48295">
    <property type="entry name" value="TrpR-like"/>
    <property type="match status" value="1"/>
</dbReference>
<dbReference type="RefSeq" id="WP_283827240.1">
    <property type="nucleotide sequence ID" value="NZ_JASDDP010000015.1"/>
</dbReference>
<organism evidence="1 2">
    <name type="scientific">Mycoplasma phocimorsus</name>
    <dbReference type="NCBI Taxonomy" id="3045839"/>
    <lineage>
        <taxon>Bacteria</taxon>
        <taxon>Bacillati</taxon>
        <taxon>Mycoplasmatota</taxon>
        <taxon>Mollicutes</taxon>
        <taxon>Mycoplasmataceae</taxon>
        <taxon>Mycoplasma</taxon>
    </lineage>
</organism>
<comment type="caution">
    <text evidence="1">The sequence shown here is derived from an EMBL/GenBank/DDBJ whole genome shotgun (WGS) entry which is preliminary data.</text>
</comment>
<dbReference type="EMBL" id="JASDDP010000015">
    <property type="protein sequence ID" value="MDJ1645769.1"/>
    <property type="molecule type" value="Genomic_DNA"/>
</dbReference>
<dbReference type="InterPro" id="IPR010921">
    <property type="entry name" value="Trp_repressor/repl_initiator"/>
</dbReference>
<dbReference type="Pfam" id="PF01527">
    <property type="entry name" value="HTH_Tnp_1"/>
    <property type="match status" value="1"/>
</dbReference>
<reference evidence="1" key="1">
    <citation type="submission" date="2023-05" db="EMBL/GenBank/DDBJ databases">
        <title>Mycoplasma phocimorsus sp. nov., isolated from Scandinavian patients with seal finger or septic arthritis after contact with seals.</title>
        <authorList>
            <person name="Skafte-Holm A."/>
            <person name="Pedersen T.R."/>
            <person name="Froelund M."/>
            <person name="Stegger M."/>
            <person name="Qvortrup K."/>
            <person name="Michaels D.L."/>
            <person name="Brown D.R."/>
            <person name="Jensen J.S."/>
        </authorList>
    </citation>
    <scope>NUCLEOTIDE SEQUENCE</scope>
    <source>
        <strain evidence="1">M5725</strain>
    </source>
</reference>
<sequence>MSRHFTKKIEIIFKEHERLGMARAIKVVINISHKLAFIKKRHIIRRIIRIVSYYNKGMQDLLVEDKRGINRRPGNKAREKKKLRIKNTLKEMNSTKVDRLLSILEENVTLTKEQKKLIVREYKGKLSINELARLFNVSKKTLFRWKKLENVVKTKEYDNILINAFASHKKVYKRVRLSQFIAKKHNIYINLRTLGRDMNRLCLKFEIKRKRKERENKDTTAKFENIVNKDYNDNQNRNIYATDVTYIEGTRDSK</sequence>
<dbReference type="AlphaFoldDB" id="A0AAJ1PR23"/>
<accession>A0AAJ1PR23</accession>
<gene>
    <name evidence="1" type="ORF">QLQ80_01530</name>
</gene>
<dbReference type="InterPro" id="IPR002514">
    <property type="entry name" value="Transposase_8"/>
</dbReference>
<proteinExistence type="predicted"/>
<keyword evidence="2" id="KW-1185">Reference proteome</keyword>
<protein>
    <submittedName>
        <fullName evidence="1">Transposase</fullName>
    </submittedName>
</protein>